<proteinExistence type="predicted"/>
<comment type="caution">
    <text evidence="2">The sequence shown here is derived from an EMBL/GenBank/DDBJ whole genome shotgun (WGS) entry which is preliminary data.</text>
</comment>
<sequence>MIGIELQGSIESHMNKILEETKKKVNLNHDVESSQREQKVRVMIISIMEEKKIIEVEVEDITEEEDMTISIKEETTISYHTIKKEVEIILVLPIKEEDVNFDNPQSLFLVIIIRLKDDSQNFIFDVFYAYSFHHNILSIGQLLEKGYNIKEYVFNLLVVNIPNGVYETYEIGKNLGGKKKLLEIIYSYLFTIVILAHVGNKYFITFIEEFSRKT</sequence>
<protein>
    <submittedName>
        <fullName evidence="2">Uncharacterized protein</fullName>
    </submittedName>
</protein>
<keyword evidence="1" id="KW-0812">Transmembrane</keyword>
<keyword evidence="1" id="KW-1133">Transmembrane helix</keyword>
<reference evidence="2" key="1">
    <citation type="submission" date="2018-05" db="EMBL/GenBank/DDBJ databases">
        <title>Draft genome of Mucuna pruriens seed.</title>
        <authorList>
            <person name="Nnadi N.E."/>
            <person name="Vos R."/>
            <person name="Hasami M.H."/>
            <person name="Devisetty U.K."/>
            <person name="Aguiy J.C."/>
        </authorList>
    </citation>
    <scope>NUCLEOTIDE SEQUENCE [LARGE SCALE GENOMIC DNA]</scope>
    <source>
        <strain evidence="2">JCA_2017</strain>
    </source>
</reference>
<accession>A0A371GT70</accession>
<dbReference type="OrthoDB" id="2015125at2759"/>
<dbReference type="EMBL" id="QJKJ01004541">
    <property type="protein sequence ID" value="RDX93731.1"/>
    <property type="molecule type" value="Genomic_DNA"/>
</dbReference>
<dbReference type="Proteomes" id="UP000257109">
    <property type="component" value="Unassembled WGS sequence"/>
</dbReference>
<name>A0A371GT70_MUCPR</name>
<keyword evidence="1" id="KW-0472">Membrane</keyword>
<feature type="transmembrane region" description="Helical" evidence="1">
    <location>
        <begin position="185"/>
        <end position="204"/>
    </location>
</feature>
<evidence type="ECO:0000313" key="2">
    <source>
        <dbReference type="EMBL" id="RDX93731.1"/>
    </source>
</evidence>
<dbReference type="AlphaFoldDB" id="A0A371GT70"/>
<keyword evidence="3" id="KW-1185">Reference proteome</keyword>
<gene>
    <name evidence="2" type="ORF">CR513_23967</name>
</gene>
<evidence type="ECO:0000313" key="3">
    <source>
        <dbReference type="Proteomes" id="UP000257109"/>
    </source>
</evidence>
<organism evidence="2 3">
    <name type="scientific">Mucuna pruriens</name>
    <name type="common">Velvet bean</name>
    <name type="synonym">Dolichos pruriens</name>
    <dbReference type="NCBI Taxonomy" id="157652"/>
    <lineage>
        <taxon>Eukaryota</taxon>
        <taxon>Viridiplantae</taxon>
        <taxon>Streptophyta</taxon>
        <taxon>Embryophyta</taxon>
        <taxon>Tracheophyta</taxon>
        <taxon>Spermatophyta</taxon>
        <taxon>Magnoliopsida</taxon>
        <taxon>eudicotyledons</taxon>
        <taxon>Gunneridae</taxon>
        <taxon>Pentapetalae</taxon>
        <taxon>rosids</taxon>
        <taxon>fabids</taxon>
        <taxon>Fabales</taxon>
        <taxon>Fabaceae</taxon>
        <taxon>Papilionoideae</taxon>
        <taxon>50 kb inversion clade</taxon>
        <taxon>NPAAA clade</taxon>
        <taxon>indigoferoid/millettioid clade</taxon>
        <taxon>Phaseoleae</taxon>
        <taxon>Mucuna</taxon>
    </lineage>
</organism>
<feature type="non-terminal residue" evidence="2">
    <location>
        <position position="1"/>
    </location>
</feature>
<evidence type="ECO:0000256" key="1">
    <source>
        <dbReference type="SAM" id="Phobius"/>
    </source>
</evidence>